<dbReference type="SUPFAM" id="SSF103473">
    <property type="entry name" value="MFS general substrate transporter"/>
    <property type="match status" value="1"/>
</dbReference>
<keyword evidence="2 6" id="KW-0812">Transmembrane</keyword>
<evidence type="ECO:0000256" key="6">
    <source>
        <dbReference type="SAM" id="Phobius"/>
    </source>
</evidence>
<evidence type="ECO:0000256" key="4">
    <source>
        <dbReference type="ARBA" id="ARBA00023136"/>
    </source>
</evidence>
<feature type="compositionally biased region" description="Polar residues" evidence="5">
    <location>
        <begin position="465"/>
        <end position="477"/>
    </location>
</feature>
<evidence type="ECO:0000256" key="1">
    <source>
        <dbReference type="ARBA" id="ARBA00004651"/>
    </source>
</evidence>
<feature type="transmembrane region" description="Helical" evidence="6">
    <location>
        <begin position="168"/>
        <end position="188"/>
    </location>
</feature>
<feature type="transmembrane region" description="Helical" evidence="6">
    <location>
        <begin position="108"/>
        <end position="130"/>
    </location>
</feature>
<dbReference type="PANTHER" id="PTHR42718">
    <property type="entry name" value="MAJOR FACILITATOR SUPERFAMILY MULTIDRUG TRANSPORTER MFSC"/>
    <property type="match status" value="1"/>
</dbReference>
<dbReference type="InterPro" id="IPR036259">
    <property type="entry name" value="MFS_trans_sf"/>
</dbReference>
<dbReference type="CDD" id="cd17321">
    <property type="entry name" value="MFS_MMR_MDR_like"/>
    <property type="match status" value="1"/>
</dbReference>
<feature type="transmembrane region" description="Helical" evidence="6">
    <location>
        <begin position="306"/>
        <end position="324"/>
    </location>
</feature>
<feature type="transmembrane region" description="Helical" evidence="6">
    <location>
        <begin position="271"/>
        <end position="294"/>
    </location>
</feature>
<comment type="subcellular location">
    <subcellularLocation>
        <location evidence="1">Cell membrane</location>
        <topology evidence="1">Multi-pass membrane protein</topology>
    </subcellularLocation>
</comment>
<protein>
    <submittedName>
        <fullName evidence="8">MFS transporter</fullName>
    </submittedName>
</protein>
<feature type="transmembrane region" description="Helical" evidence="6">
    <location>
        <begin position="200"/>
        <end position="222"/>
    </location>
</feature>
<accession>A0ABW2CQ44</accession>
<proteinExistence type="predicted"/>
<feature type="transmembrane region" description="Helical" evidence="6">
    <location>
        <begin position="228"/>
        <end position="250"/>
    </location>
</feature>
<dbReference type="Gene3D" id="1.20.1250.20">
    <property type="entry name" value="MFS general substrate transporter like domains"/>
    <property type="match status" value="1"/>
</dbReference>
<dbReference type="Pfam" id="PF07690">
    <property type="entry name" value="MFS_1"/>
    <property type="match status" value="1"/>
</dbReference>
<feature type="region of interest" description="Disordered" evidence="5">
    <location>
        <begin position="457"/>
        <end position="477"/>
    </location>
</feature>
<feature type="transmembrane region" description="Helical" evidence="6">
    <location>
        <begin position="142"/>
        <end position="162"/>
    </location>
</feature>
<feature type="transmembrane region" description="Helical" evidence="6">
    <location>
        <begin position="55"/>
        <end position="76"/>
    </location>
</feature>
<keyword evidence="4 6" id="KW-0472">Membrane</keyword>
<evidence type="ECO:0000313" key="8">
    <source>
        <dbReference type="EMBL" id="MFC6883937.1"/>
    </source>
</evidence>
<dbReference type="RefSeq" id="WP_160823223.1">
    <property type="nucleotide sequence ID" value="NZ_JBHSXS010000023.1"/>
</dbReference>
<evidence type="ECO:0000256" key="2">
    <source>
        <dbReference type="ARBA" id="ARBA00022692"/>
    </source>
</evidence>
<sequence>MASRETRRGGAARPGVLITALAAGFVMASLDATVMQVAGATIQQRLHATLSQLTWAVDGYVLTFAALLMLAGGLAGRVGARTVYLWGMAVFFVASLASAFAPTIEILVAARLVQGAGAALFMPSSLALLVDAFPDRRRRTRVLGIWSAIVSSALAFGPTIGGVMVDAFGWRSIFLVNLPVGLAGMALTRRFVAPTAGRPTTLAVPGHVILIVLLASLSFALIEGPQRGWTAPVVIAATIVTAAAAALLPLRERRAGTTVMPWRMFREPHFAGANAVGFLFNGSFYGVLFLVGLYFQHARGASPLQAGLEILPLTVFIPLSNMAFSHISARLSNGPLLITFLLIAAAASFALTAISPTTPYWLIALALAVTGIAGGVVSPAMTATLVDAAGPDQGNVAGSVLNANRQVGTLVGIAGIGALLGATHDWTTGATASFLVVGVAYLLAAAAAWTLVTRRPHTPAPAPKSQGTAELTSESRV</sequence>
<feature type="transmembrane region" description="Helical" evidence="6">
    <location>
        <begin position="360"/>
        <end position="386"/>
    </location>
</feature>
<comment type="caution">
    <text evidence="8">The sequence shown here is derived from an EMBL/GenBank/DDBJ whole genome shotgun (WGS) entry which is preliminary data.</text>
</comment>
<feature type="transmembrane region" description="Helical" evidence="6">
    <location>
        <begin position="83"/>
        <end position="102"/>
    </location>
</feature>
<dbReference type="PANTHER" id="PTHR42718:SF40">
    <property type="entry name" value="METHYLENOMYCIN A RESISTANCE PROTEIN"/>
    <property type="match status" value="1"/>
</dbReference>
<feature type="transmembrane region" description="Helical" evidence="6">
    <location>
        <begin position="407"/>
        <end position="424"/>
    </location>
</feature>
<dbReference type="EMBL" id="JBHSXS010000023">
    <property type="protein sequence ID" value="MFC6883937.1"/>
    <property type="molecule type" value="Genomic_DNA"/>
</dbReference>
<dbReference type="InterPro" id="IPR011701">
    <property type="entry name" value="MFS"/>
</dbReference>
<reference evidence="9" key="1">
    <citation type="journal article" date="2019" name="Int. J. Syst. Evol. Microbiol.">
        <title>The Global Catalogue of Microorganisms (GCM) 10K type strain sequencing project: providing services to taxonomists for standard genome sequencing and annotation.</title>
        <authorList>
            <consortium name="The Broad Institute Genomics Platform"/>
            <consortium name="The Broad Institute Genome Sequencing Center for Infectious Disease"/>
            <person name="Wu L."/>
            <person name="Ma J."/>
        </authorList>
    </citation>
    <scope>NUCLEOTIDE SEQUENCE [LARGE SCALE GENOMIC DNA]</scope>
    <source>
        <strain evidence="9">JCM 3369</strain>
    </source>
</reference>
<organism evidence="8 9">
    <name type="scientific">Actinomadura yumaensis</name>
    <dbReference type="NCBI Taxonomy" id="111807"/>
    <lineage>
        <taxon>Bacteria</taxon>
        <taxon>Bacillati</taxon>
        <taxon>Actinomycetota</taxon>
        <taxon>Actinomycetes</taxon>
        <taxon>Streptosporangiales</taxon>
        <taxon>Thermomonosporaceae</taxon>
        <taxon>Actinomadura</taxon>
    </lineage>
</organism>
<keyword evidence="9" id="KW-1185">Reference proteome</keyword>
<evidence type="ECO:0000313" key="9">
    <source>
        <dbReference type="Proteomes" id="UP001596380"/>
    </source>
</evidence>
<dbReference type="Proteomes" id="UP001596380">
    <property type="component" value="Unassembled WGS sequence"/>
</dbReference>
<evidence type="ECO:0000259" key="7">
    <source>
        <dbReference type="PROSITE" id="PS50850"/>
    </source>
</evidence>
<evidence type="ECO:0000256" key="5">
    <source>
        <dbReference type="SAM" id="MobiDB-lite"/>
    </source>
</evidence>
<feature type="domain" description="Major facilitator superfamily (MFS) profile" evidence="7">
    <location>
        <begin position="17"/>
        <end position="456"/>
    </location>
</feature>
<dbReference type="PROSITE" id="PS50850">
    <property type="entry name" value="MFS"/>
    <property type="match status" value="1"/>
</dbReference>
<keyword evidence="3 6" id="KW-1133">Transmembrane helix</keyword>
<name>A0ABW2CQ44_9ACTN</name>
<feature type="transmembrane region" description="Helical" evidence="6">
    <location>
        <begin position="430"/>
        <end position="452"/>
    </location>
</feature>
<dbReference type="InterPro" id="IPR020846">
    <property type="entry name" value="MFS_dom"/>
</dbReference>
<gene>
    <name evidence="8" type="ORF">ACFQKB_29550</name>
</gene>
<dbReference type="Gene3D" id="1.20.1720.10">
    <property type="entry name" value="Multidrug resistance protein D"/>
    <property type="match status" value="1"/>
</dbReference>
<evidence type="ECO:0000256" key="3">
    <source>
        <dbReference type="ARBA" id="ARBA00022989"/>
    </source>
</evidence>
<feature type="transmembrane region" description="Helical" evidence="6">
    <location>
        <begin position="336"/>
        <end position="354"/>
    </location>
</feature>